<organism evidence="2 3">
    <name type="scientific">Actinomadura gamaensis</name>
    <dbReference type="NCBI Taxonomy" id="1763541"/>
    <lineage>
        <taxon>Bacteria</taxon>
        <taxon>Bacillati</taxon>
        <taxon>Actinomycetota</taxon>
        <taxon>Actinomycetes</taxon>
        <taxon>Streptosporangiales</taxon>
        <taxon>Thermomonosporaceae</taxon>
        <taxon>Actinomadura</taxon>
    </lineage>
</organism>
<gene>
    <name evidence="2" type="ORF">ACFPCY_04905</name>
</gene>
<feature type="chain" id="PRO_5046163733" evidence="1">
    <location>
        <begin position="35"/>
        <end position="235"/>
    </location>
</feature>
<evidence type="ECO:0000313" key="3">
    <source>
        <dbReference type="Proteomes" id="UP001595872"/>
    </source>
</evidence>
<proteinExistence type="predicted"/>
<protein>
    <submittedName>
        <fullName evidence="2">Uncharacterized protein</fullName>
    </submittedName>
</protein>
<sequence>MDDPVCRPRLLKSLVVTAAASTVPAGLVSGTARAATPGGNSAPRGCLAKPAAGYLGPGRTGPSTIVHARALLGKATTAFSCCSADLGRDLPAKIVGTQQLVTVADDPLASGLLAHTYILAARLLIKLDEIDLGLLAADRAHPFATCAEDAVLVGEAARNKAALVRKAGWHDYDAAIAQAAAHLTVPIPGLGPSGSAADEAFSERSISDLRRGLRSRRRKGRRASALIGQEIANEQ</sequence>
<dbReference type="RefSeq" id="WP_378252329.1">
    <property type="nucleotide sequence ID" value="NZ_JBHSIT010000001.1"/>
</dbReference>
<feature type="signal peptide" evidence="1">
    <location>
        <begin position="1"/>
        <end position="34"/>
    </location>
</feature>
<accession>A0ABV9TRB6</accession>
<dbReference type="Proteomes" id="UP001595872">
    <property type="component" value="Unassembled WGS sequence"/>
</dbReference>
<dbReference type="EMBL" id="JBHSIT010000001">
    <property type="protein sequence ID" value="MFC4906646.1"/>
    <property type="molecule type" value="Genomic_DNA"/>
</dbReference>
<keyword evidence="1" id="KW-0732">Signal</keyword>
<reference evidence="3" key="1">
    <citation type="journal article" date="2019" name="Int. J. Syst. Evol. Microbiol.">
        <title>The Global Catalogue of Microorganisms (GCM) 10K type strain sequencing project: providing services to taxonomists for standard genome sequencing and annotation.</title>
        <authorList>
            <consortium name="The Broad Institute Genomics Platform"/>
            <consortium name="The Broad Institute Genome Sequencing Center for Infectious Disease"/>
            <person name="Wu L."/>
            <person name="Ma J."/>
        </authorList>
    </citation>
    <scope>NUCLEOTIDE SEQUENCE [LARGE SCALE GENOMIC DNA]</scope>
    <source>
        <strain evidence="3">KLKA75</strain>
    </source>
</reference>
<evidence type="ECO:0000256" key="1">
    <source>
        <dbReference type="SAM" id="SignalP"/>
    </source>
</evidence>
<name>A0ABV9TRB6_9ACTN</name>
<comment type="caution">
    <text evidence="2">The sequence shown here is derived from an EMBL/GenBank/DDBJ whole genome shotgun (WGS) entry which is preliminary data.</text>
</comment>
<evidence type="ECO:0000313" key="2">
    <source>
        <dbReference type="EMBL" id="MFC4906646.1"/>
    </source>
</evidence>
<keyword evidence="3" id="KW-1185">Reference proteome</keyword>